<dbReference type="Proteomes" id="UP000095282">
    <property type="component" value="Unplaced"/>
</dbReference>
<name>A0A1I7TGJ2_9PELO</name>
<evidence type="ECO:0000313" key="1">
    <source>
        <dbReference type="Proteomes" id="UP000095282"/>
    </source>
</evidence>
<dbReference type="AlphaFoldDB" id="A0A1I7TGJ2"/>
<reference evidence="2" key="1">
    <citation type="submission" date="2016-11" db="UniProtKB">
        <authorList>
            <consortium name="WormBaseParasite"/>
        </authorList>
    </citation>
    <scope>IDENTIFICATION</scope>
</reference>
<protein>
    <submittedName>
        <fullName evidence="2">AAA_12 domain-containing protein</fullName>
    </submittedName>
</protein>
<sequence length="102" mass="12502">MCCQLGSLLKERSFWWKENSREDSTWISLVGQERHVLITCARPEEQAFVFNLMFKSSIYDIEERRYFFLEKEAFIRISITFFEITFNDFWTKIIPEEKEHFN</sequence>
<dbReference type="WBParaSite" id="Csp11.Scaffold607.g5719.t1">
    <property type="protein sequence ID" value="Csp11.Scaffold607.g5719.t1"/>
    <property type="gene ID" value="Csp11.Scaffold607.g5719"/>
</dbReference>
<accession>A0A1I7TGJ2</accession>
<organism evidence="1 2">
    <name type="scientific">Caenorhabditis tropicalis</name>
    <dbReference type="NCBI Taxonomy" id="1561998"/>
    <lineage>
        <taxon>Eukaryota</taxon>
        <taxon>Metazoa</taxon>
        <taxon>Ecdysozoa</taxon>
        <taxon>Nematoda</taxon>
        <taxon>Chromadorea</taxon>
        <taxon>Rhabditida</taxon>
        <taxon>Rhabditina</taxon>
        <taxon>Rhabditomorpha</taxon>
        <taxon>Rhabditoidea</taxon>
        <taxon>Rhabditidae</taxon>
        <taxon>Peloderinae</taxon>
        <taxon>Caenorhabditis</taxon>
    </lineage>
</organism>
<keyword evidence="1" id="KW-1185">Reference proteome</keyword>
<proteinExistence type="predicted"/>
<evidence type="ECO:0000313" key="2">
    <source>
        <dbReference type="WBParaSite" id="Csp11.Scaffold607.g5719.t1"/>
    </source>
</evidence>